<accession>A0A840S7S8</accession>
<dbReference type="OrthoDB" id="1157330at2"/>
<gene>
    <name evidence="3" type="ORF">HNQ51_002395</name>
</gene>
<dbReference type="GO" id="GO:0016787">
    <property type="term" value="F:hydrolase activity"/>
    <property type="evidence" value="ECO:0007669"/>
    <property type="project" value="UniProtKB-KW"/>
</dbReference>
<keyword evidence="4" id="KW-1185">Reference proteome</keyword>
<proteinExistence type="predicted"/>
<dbReference type="RefSeq" id="WP_138854905.1">
    <property type="nucleotide sequence ID" value="NZ_CP040709.1"/>
</dbReference>
<evidence type="ECO:0000256" key="1">
    <source>
        <dbReference type="ARBA" id="ARBA00022801"/>
    </source>
</evidence>
<dbReference type="Gene3D" id="3.40.50.850">
    <property type="entry name" value="Isochorismatase-like"/>
    <property type="match status" value="1"/>
</dbReference>
<sequence>MTAALLMIDLQCGAFDGLRCDPMPDGDPLLANCRQLLDAARRRGQPVIWVQHAEDQADSPMHPQGPGFAIDPRLDPKAHEPRIIKTEPNAFSQPDLMAALQAVAADQVVLAGLQSEVCVSATATAALALGLGVTVVRDGHHTWPHAGHSATEVRKRVNEDLEDAGAKMISTKDYCAA</sequence>
<reference evidence="3 4" key="1">
    <citation type="submission" date="2020-08" db="EMBL/GenBank/DDBJ databases">
        <title>Genomic Encyclopedia of Type Strains, Phase IV (KMG-IV): sequencing the most valuable type-strain genomes for metagenomic binning, comparative biology and taxonomic classification.</title>
        <authorList>
            <person name="Goeker M."/>
        </authorList>
    </citation>
    <scope>NUCLEOTIDE SEQUENCE [LARGE SCALE GENOMIC DNA]</scope>
    <source>
        <strain evidence="3 4">DSM 23958</strain>
    </source>
</reference>
<dbReference type="InterPro" id="IPR050272">
    <property type="entry name" value="Isochorismatase-like_hydrls"/>
</dbReference>
<evidence type="ECO:0000313" key="4">
    <source>
        <dbReference type="Proteomes" id="UP000554837"/>
    </source>
</evidence>
<name>A0A840S7S8_9BURK</name>
<dbReference type="EMBL" id="JACHHO010000003">
    <property type="protein sequence ID" value="MBB5205076.1"/>
    <property type="molecule type" value="Genomic_DNA"/>
</dbReference>
<feature type="domain" description="Isochorismatase-like" evidence="2">
    <location>
        <begin position="3"/>
        <end position="171"/>
    </location>
</feature>
<keyword evidence="1" id="KW-0378">Hydrolase</keyword>
<dbReference type="InterPro" id="IPR000868">
    <property type="entry name" value="Isochorismatase-like_dom"/>
</dbReference>
<dbReference type="InterPro" id="IPR036380">
    <property type="entry name" value="Isochorismatase-like_sf"/>
</dbReference>
<dbReference type="Proteomes" id="UP000554837">
    <property type="component" value="Unassembled WGS sequence"/>
</dbReference>
<dbReference type="Pfam" id="PF00857">
    <property type="entry name" value="Isochorismatase"/>
    <property type="match status" value="1"/>
</dbReference>
<organism evidence="3 4">
    <name type="scientific">Inhella inkyongensis</name>
    <dbReference type="NCBI Taxonomy" id="392593"/>
    <lineage>
        <taxon>Bacteria</taxon>
        <taxon>Pseudomonadati</taxon>
        <taxon>Pseudomonadota</taxon>
        <taxon>Betaproteobacteria</taxon>
        <taxon>Burkholderiales</taxon>
        <taxon>Sphaerotilaceae</taxon>
        <taxon>Inhella</taxon>
    </lineage>
</organism>
<protein>
    <submittedName>
        <fullName evidence="3">Nicotinamidase-related amidase</fullName>
    </submittedName>
</protein>
<dbReference type="AlphaFoldDB" id="A0A840S7S8"/>
<comment type="caution">
    <text evidence="3">The sequence shown here is derived from an EMBL/GenBank/DDBJ whole genome shotgun (WGS) entry which is preliminary data.</text>
</comment>
<dbReference type="SUPFAM" id="SSF52499">
    <property type="entry name" value="Isochorismatase-like hydrolases"/>
    <property type="match status" value="1"/>
</dbReference>
<evidence type="ECO:0000313" key="3">
    <source>
        <dbReference type="EMBL" id="MBB5205076.1"/>
    </source>
</evidence>
<evidence type="ECO:0000259" key="2">
    <source>
        <dbReference type="Pfam" id="PF00857"/>
    </source>
</evidence>
<dbReference type="PANTHER" id="PTHR43540">
    <property type="entry name" value="PEROXYUREIDOACRYLATE/UREIDOACRYLATE AMIDOHYDROLASE-RELATED"/>
    <property type="match status" value="1"/>
</dbReference>
<dbReference type="PANTHER" id="PTHR43540:SF1">
    <property type="entry name" value="ISOCHORISMATASE HYDROLASE"/>
    <property type="match status" value="1"/>
</dbReference>